<evidence type="ECO:0000256" key="2">
    <source>
        <dbReference type="ARBA" id="ARBA00023125"/>
    </source>
</evidence>
<evidence type="ECO:0000256" key="3">
    <source>
        <dbReference type="ARBA" id="ARBA00023163"/>
    </source>
</evidence>
<dbReference type="AlphaFoldDB" id="A0A4Y9FV11"/>
<dbReference type="PROSITE" id="PS50977">
    <property type="entry name" value="HTH_TETR_2"/>
    <property type="match status" value="1"/>
</dbReference>
<dbReference type="PANTHER" id="PTHR30055:SF234">
    <property type="entry name" value="HTH-TYPE TRANSCRIPTIONAL REGULATOR BETI"/>
    <property type="match status" value="1"/>
</dbReference>
<protein>
    <submittedName>
        <fullName evidence="6">TetR/AcrR family transcriptional regulator</fullName>
    </submittedName>
</protein>
<evidence type="ECO:0000259" key="5">
    <source>
        <dbReference type="PROSITE" id="PS50977"/>
    </source>
</evidence>
<name>A0A4Y9FV11_9MICO</name>
<dbReference type="GO" id="GO:0000976">
    <property type="term" value="F:transcription cis-regulatory region binding"/>
    <property type="evidence" value="ECO:0007669"/>
    <property type="project" value="TreeGrafter"/>
</dbReference>
<dbReference type="InterPro" id="IPR001647">
    <property type="entry name" value="HTH_TetR"/>
</dbReference>
<dbReference type="OrthoDB" id="3691941at2"/>
<dbReference type="GO" id="GO:0003700">
    <property type="term" value="F:DNA-binding transcription factor activity"/>
    <property type="evidence" value="ECO:0007669"/>
    <property type="project" value="TreeGrafter"/>
</dbReference>
<feature type="domain" description="HTH tetR-type" evidence="5">
    <location>
        <begin position="12"/>
        <end position="72"/>
    </location>
</feature>
<dbReference type="Proteomes" id="UP000298358">
    <property type="component" value="Unassembled WGS sequence"/>
</dbReference>
<evidence type="ECO:0000313" key="6">
    <source>
        <dbReference type="EMBL" id="TFU32376.1"/>
    </source>
</evidence>
<proteinExistence type="predicted"/>
<dbReference type="EMBL" id="SPQB01000027">
    <property type="protein sequence ID" value="TFU32376.1"/>
    <property type="molecule type" value="Genomic_DNA"/>
</dbReference>
<dbReference type="Gene3D" id="1.10.357.10">
    <property type="entry name" value="Tetracycline Repressor, domain 2"/>
    <property type="match status" value="1"/>
</dbReference>
<evidence type="ECO:0000313" key="7">
    <source>
        <dbReference type="Proteomes" id="UP000298358"/>
    </source>
</evidence>
<evidence type="ECO:0000256" key="4">
    <source>
        <dbReference type="PROSITE-ProRule" id="PRU00335"/>
    </source>
</evidence>
<accession>A0A4Y9FV11</accession>
<evidence type="ECO:0000256" key="1">
    <source>
        <dbReference type="ARBA" id="ARBA00023015"/>
    </source>
</evidence>
<comment type="caution">
    <text evidence="6">The sequence shown here is derived from an EMBL/GenBank/DDBJ whole genome shotgun (WGS) entry which is preliminary data.</text>
</comment>
<keyword evidence="7" id="KW-1185">Reference proteome</keyword>
<dbReference type="RefSeq" id="WP_135114877.1">
    <property type="nucleotide sequence ID" value="NZ_JADGLL010000027.1"/>
</dbReference>
<keyword evidence="3" id="KW-0804">Transcription</keyword>
<dbReference type="InterPro" id="IPR050109">
    <property type="entry name" value="HTH-type_TetR-like_transc_reg"/>
</dbReference>
<sequence length="186" mass="20149">MSPRGSILSTADQRRPVVTDAALRRFSQRGFHATTVADVAAEAKISPAYAFKLFPRKEALFVAALELCFERILAALAEGADAAPDPRPEGVLDAMGDAYARLIQDRTLLMLQVHAQSVADVPEIGSALRAGLARITTFAKDRSRADDDAVQRFVAYGQLCHLIVTAGIEDVPDAWAEILVRGIRHP</sequence>
<dbReference type="Pfam" id="PF00440">
    <property type="entry name" value="TetR_N"/>
    <property type="match status" value="1"/>
</dbReference>
<keyword evidence="2 4" id="KW-0238">DNA-binding</keyword>
<dbReference type="SUPFAM" id="SSF46689">
    <property type="entry name" value="Homeodomain-like"/>
    <property type="match status" value="1"/>
</dbReference>
<organism evidence="6 7">
    <name type="scientific">Microbacterium paludicola</name>
    <dbReference type="NCBI Taxonomy" id="300019"/>
    <lineage>
        <taxon>Bacteria</taxon>
        <taxon>Bacillati</taxon>
        <taxon>Actinomycetota</taxon>
        <taxon>Actinomycetes</taxon>
        <taxon>Micrococcales</taxon>
        <taxon>Microbacteriaceae</taxon>
        <taxon>Microbacterium</taxon>
    </lineage>
</organism>
<gene>
    <name evidence="6" type="ORF">E4U02_10960</name>
</gene>
<dbReference type="InterPro" id="IPR009057">
    <property type="entry name" value="Homeodomain-like_sf"/>
</dbReference>
<reference evidence="6 7" key="1">
    <citation type="submission" date="2019-03" db="EMBL/GenBank/DDBJ databases">
        <title>Diversity of the mouse oral microbiome.</title>
        <authorList>
            <person name="Joseph S."/>
            <person name="Aduse-Opoku J."/>
            <person name="Curtis M."/>
            <person name="Wade W."/>
            <person name="Hashim A."/>
        </authorList>
    </citation>
    <scope>NUCLEOTIDE SEQUENCE [LARGE SCALE GENOMIC DNA]</scope>
    <source>
        <strain evidence="6 7">P1012</strain>
    </source>
</reference>
<keyword evidence="1" id="KW-0805">Transcription regulation</keyword>
<dbReference type="PANTHER" id="PTHR30055">
    <property type="entry name" value="HTH-TYPE TRANSCRIPTIONAL REGULATOR RUTR"/>
    <property type="match status" value="1"/>
</dbReference>
<feature type="DNA-binding region" description="H-T-H motif" evidence="4">
    <location>
        <begin position="35"/>
        <end position="54"/>
    </location>
</feature>